<dbReference type="RefSeq" id="WP_271870272.1">
    <property type="nucleotide sequence ID" value="NZ_JAOTGU010000010.1"/>
</dbReference>
<dbReference type="EMBL" id="JAOTGU010000010">
    <property type="protein sequence ID" value="MDB6262383.1"/>
    <property type="molecule type" value="Genomic_DNA"/>
</dbReference>
<comment type="caution">
    <text evidence="1">The sequence shown here is derived from an EMBL/GenBank/DDBJ whole genome shotgun (WGS) entry which is preliminary data.</text>
</comment>
<sequence length="665" mass="76714">MFISDKSRKGNSGGKYTLEELQSMIDYPNVTYRDIATFDQIRNSYSNDPYITQKLHYHKLKVWHRHDEEENAVTGYLKRDVEKFVKEKSKPAVVLEGVAYPKWKDAAKAYNCTIATLHKRIKKYGPNDGLGLREQIEFLGKYYSSKREIAKHYQISFRVFQQRERMGCKPEEIILPKKEFEALMAKKNQLAVPNKKTVVKKPPKKSTIIDKPITLNGVKYPGGIREAAMEHYLDPYTLLTRIKKHGVNYDRLFDKIMTKNRGPIKLQGKSYPGGFPQAAKENKIGYKLLYGRYRKYGPNDPRLFLPANEGRFKNIVILNHKYKNLAEFSKVFDIPYKVLNKRLKKYGYEDIRLIDNYNDLQFSNFEQYDRPELNRPVSIVGKEYSSIVDFCKKIGISYKTFLNRKKAVGLNDNKMFAEPSKQPVLIILNYIFFSWNQAARFYNINAGRLKNLVAAGYKDQQLVQMIKNKTKIPVSRQNRKSNPYKVKILGKEYNSIAEFARLHNIVPSALHARIRKYGTNNPKILATDLKNNVEVTINGVKYSSLQSAGKALNISTAALRHRLDAGKQGNELVDYLNRFSVTLCGHQYKSVAEAARLHGLVPQTLNVRIERYGKNDPRIFKQAKTINRKTNKNLWKITILGKEYISINECAKLHGISAGTLKSTH</sequence>
<name>A0A9X4ADF1_LACAM</name>
<protein>
    <submittedName>
        <fullName evidence="1">Uncharacterized protein</fullName>
    </submittedName>
</protein>
<organism evidence="1 2">
    <name type="scientific">Lactobacillus amylovorus</name>
    <dbReference type="NCBI Taxonomy" id="1604"/>
    <lineage>
        <taxon>Bacteria</taxon>
        <taxon>Bacillati</taxon>
        <taxon>Bacillota</taxon>
        <taxon>Bacilli</taxon>
        <taxon>Lactobacillales</taxon>
        <taxon>Lactobacillaceae</taxon>
        <taxon>Lactobacillus</taxon>
    </lineage>
</organism>
<dbReference type="AlphaFoldDB" id="A0A9X4ADF1"/>
<gene>
    <name evidence="1" type="ORF">ODV15_07455</name>
</gene>
<evidence type="ECO:0000313" key="2">
    <source>
        <dbReference type="Proteomes" id="UP001143700"/>
    </source>
</evidence>
<proteinExistence type="predicted"/>
<reference evidence="1" key="1">
    <citation type="journal article" date="2022" name="Microorganisms">
        <title>Antibiotic Susceptibility, Resistance Gene Determinants and Corresponding Genomic Regions in Lactobacillus amylovorus Isolates Derived from Wild Boars and Domestic Pigs.</title>
        <authorList>
            <person name="Moravkova M."/>
            <person name="Kostovova I."/>
            <person name="Kavanova K."/>
            <person name="Pechar R."/>
            <person name="Stanek S."/>
            <person name="Brychta A."/>
            <person name="Zeman M."/>
            <person name="Kubasova T."/>
        </authorList>
    </citation>
    <scope>NUCLEOTIDE SEQUENCE</scope>
    <source>
        <strain evidence="1">M356A</strain>
    </source>
</reference>
<evidence type="ECO:0000313" key="1">
    <source>
        <dbReference type="EMBL" id="MDB6262383.1"/>
    </source>
</evidence>
<dbReference type="Proteomes" id="UP001143700">
    <property type="component" value="Unassembled WGS sequence"/>
</dbReference>
<accession>A0A9X4ADF1</accession>
<reference evidence="1" key="2">
    <citation type="submission" date="2022-10" db="EMBL/GenBank/DDBJ databases">
        <authorList>
            <person name="Kostovova I."/>
            <person name="Moravkova M."/>
            <person name="Pechar R."/>
        </authorList>
    </citation>
    <scope>NUCLEOTIDE SEQUENCE</scope>
    <source>
        <strain evidence="1">M356A</strain>
    </source>
</reference>